<evidence type="ECO:0000313" key="2">
    <source>
        <dbReference type="Proteomes" id="UP000289340"/>
    </source>
</evidence>
<protein>
    <submittedName>
        <fullName evidence="1">Uncharacterized protein</fullName>
    </submittedName>
</protein>
<organism evidence="1 2">
    <name type="scientific">Glycine soja</name>
    <name type="common">Wild soybean</name>
    <dbReference type="NCBI Taxonomy" id="3848"/>
    <lineage>
        <taxon>Eukaryota</taxon>
        <taxon>Viridiplantae</taxon>
        <taxon>Streptophyta</taxon>
        <taxon>Embryophyta</taxon>
        <taxon>Tracheophyta</taxon>
        <taxon>Spermatophyta</taxon>
        <taxon>Magnoliopsida</taxon>
        <taxon>eudicotyledons</taxon>
        <taxon>Gunneridae</taxon>
        <taxon>Pentapetalae</taxon>
        <taxon>rosids</taxon>
        <taxon>fabids</taxon>
        <taxon>Fabales</taxon>
        <taxon>Fabaceae</taxon>
        <taxon>Papilionoideae</taxon>
        <taxon>50 kb inversion clade</taxon>
        <taxon>NPAAA clade</taxon>
        <taxon>indigoferoid/millettioid clade</taxon>
        <taxon>Phaseoleae</taxon>
        <taxon>Glycine</taxon>
        <taxon>Glycine subgen. Soja</taxon>
    </lineage>
</organism>
<proteinExistence type="predicted"/>
<sequence>MMCSPLDEGGLDIPLASLINDAASLKLYWNFVFSNEIWEQFLRVRLLPNSCQVSSYKKSSLWSSFKHHIGLVMDNSIWLLGSSYNTNFWNDSWCLDRSISDVLNLPTSIRRNEKTFNNESVHFDQAYNMIFLVIQLFGFKSNGNMSNFVHEFSILKDFSIDIHPHKAKYIKEVFWRAPQLGTIKCNTDGSAHGSPSHASSNGIFRDHRGDRLANVGALSYDSFTWWDSIPIFVMNDFLRNRMSLPNYSAPSLPSRRPCHQLAIAAFLHHQLTVRVVLPLSHTSSL</sequence>
<dbReference type="Proteomes" id="UP000289340">
    <property type="component" value="Chromosome 11"/>
</dbReference>
<comment type="caution">
    <text evidence="1">The sequence shown here is derived from an EMBL/GenBank/DDBJ whole genome shotgun (WGS) entry which is preliminary data.</text>
</comment>
<evidence type="ECO:0000313" key="1">
    <source>
        <dbReference type="EMBL" id="RZB80653.1"/>
    </source>
</evidence>
<gene>
    <name evidence="1" type="ORF">D0Y65_030374</name>
</gene>
<dbReference type="AlphaFoldDB" id="A0A445I3H4"/>
<reference evidence="1 2" key="1">
    <citation type="submission" date="2018-09" db="EMBL/GenBank/DDBJ databases">
        <title>A high-quality reference genome of wild soybean provides a powerful tool to mine soybean genomes.</title>
        <authorList>
            <person name="Xie M."/>
            <person name="Chung C.Y.L."/>
            <person name="Li M.-W."/>
            <person name="Wong F.-L."/>
            <person name="Chan T.-F."/>
            <person name="Lam H.-M."/>
        </authorList>
    </citation>
    <scope>NUCLEOTIDE SEQUENCE [LARGE SCALE GENOMIC DNA]</scope>
    <source>
        <strain evidence="2">cv. W05</strain>
        <tissue evidence="1">Hypocotyl of etiolated seedlings</tissue>
    </source>
</reference>
<name>A0A445I3H4_GLYSO</name>
<keyword evidence="2" id="KW-1185">Reference proteome</keyword>
<dbReference type="EMBL" id="QZWG01000011">
    <property type="protein sequence ID" value="RZB80653.1"/>
    <property type="molecule type" value="Genomic_DNA"/>
</dbReference>
<accession>A0A445I3H4</accession>